<comment type="caution">
    <text evidence="5">The sequence shown here is derived from an EMBL/GenBank/DDBJ whole genome shotgun (WGS) entry which is preliminary data.</text>
</comment>
<proteinExistence type="predicted"/>
<dbReference type="Pfam" id="PF04770">
    <property type="entry name" value="ZF-HD_dimer"/>
    <property type="match status" value="1"/>
</dbReference>
<protein>
    <recommendedName>
        <fullName evidence="4">ZF-HD dimerization-type domain-containing protein</fullName>
    </recommendedName>
</protein>
<dbReference type="GO" id="GO:0008270">
    <property type="term" value="F:zinc ion binding"/>
    <property type="evidence" value="ECO:0007669"/>
    <property type="project" value="UniProtKB-KW"/>
</dbReference>
<name>A0A822XUF4_NELNU</name>
<gene>
    <name evidence="5" type="ORF">HUJ06_024264</name>
</gene>
<dbReference type="PANTHER" id="PTHR31948">
    <property type="entry name" value="ZINC-FINGER HOMEODOMAIN PROTEIN 2"/>
    <property type="match status" value="1"/>
</dbReference>
<dbReference type="NCBIfam" id="TIGR01566">
    <property type="entry name" value="ZF_HD_prot_N"/>
    <property type="match status" value="1"/>
</dbReference>
<feature type="domain" description="ZF-HD dimerization-type" evidence="4">
    <location>
        <begin position="10"/>
        <end position="56"/>
    </location>
</feature>
<evidence type="ECO:0000259" key="4">
    <source>
        <dbReference type="PROSITE" id="PS51523"/>
    </source>
</evidence>
<evidence type="ECO:0000313" key="5">
    <source>
        <dbReference type="EMBL" id="DAD22801.1"/>
    </source>
</evidence>
<reference evidence="5 6" key="1">
    <citation type="journal article" date="2020" name="Mol. Biol. Evol.">
        <title>Distinct Expression and Methylation Patterns for Genes with Different Fates following a Single Whole-Genome Duplication in Flowering Plants.</title>
        <authorList>
            <person name="Shi T."/>
            <person name="Rahmani R.S."/>
            <person name="Gugger P.F."/>
            <person name="Wang M."/>
            <person name="Li H."/>
            <person name="Zhang Y."/>
            <person name="Li Z."/>
            <person name="Wang Q."/>
            <person name="Van de Peer Y."/>
            <person name="Marchal K."/>
            <person name="Chen J."/>
        </authorList>
    </citation>
    <scope>NUCLEOTIDE SEQUENCE [LARGE SCALE GENOMIC DNA]</scope>
    <source>
        <tissue evidence="5">Leaf</tissue>
    </source>
</reference>
<dbReference type="Proteomes" id="UP000607653">
    <property type="component" value="Unassembled WGS sequence"/>
</dbReference>
<accession>A0A822XUF4</accession>
<keyword evidence="1" id="KW-0479">Metal-binding</keyword>
<dbReference type="InterPro" id="IPR006456">
    <property type="entry name" value="ZF_HD_homeobox_Cys/His_dimer"/>
</dbReference>
<dbReference type="PROSITE" id="PS51523">
    <property type="entry name" value="ZF_HD_DIMER"/>
    <property type="match status" value="1"/>
</dbReference>
<sequence>MEGDNINDAYRECRHNHAASLGSYATDGCGELTTDETTPGLMCEACGCHHNFHQKVIVLEKEGGRGGSNTNQNHIDNNRVWDAVVVEIMDLWTTRIPNQQRWWNCKCIGARRGSGLCS</sequence>
<keyword evidence="3" id="KW-0862">Zinc</keyword>
<evidence type="ECO:0000256" key="1">
    <source>
        <dbReference type="ARBA" id="ARBA00022723"/>
    </source>
</evidence>
<organism evidence="5 6">
    <name type="scientific">Nelumbo nucifera</name>
    <name type="common">Sacred lotus</name>
    <dbReference type="NCBI Taxonomy" id="4432"/>
    <lineage>
        <taxon>Eukaryota</taxon>
        <taxon>Viridiplantae</taxon>
        <taxon>Streptophyta</taxon>
        <taxon>Embryophyta</taxon>
        <taxon>Tracheophyta</taxon>
        <taxon>Spermatophyta</taxon>
        <taxon>Magnoliopsida</taxon>
        <taxon>Proteales</taxon>
        <taxon>Nelumbonaceae</taxon>
        <taxon>Nelumbo</taxon>
    </lineage>
</organism>
<evidence type="ECO:0000256" key="3">
    <source>
        <dbReference type="ARBA" id="ARBA00022833"/>
    </source>
</evidence>
<dbReference type="AlphaFoldDB" id="A0A822XUF4"/>
<dbReference type="PANTHER" id="PTHR31948:SF16">
    <property type="entry name" value="ZINC-FINGER HOMEODOMAIN PROTEIN 11"/>
    <property type="match status" value="1"/>
</dbReference>
<keyword evidence="6" id="KW-1185">Reference proteome</keyword>
<keyword evidence="2" id="KW-0863">Zinc-finger</keyword>
<evidence type="ECO:0000313" key="6">
    <source>
        <dbReference type="Proteomes" id="UP000607653"/>
    </source>
</evidence>
<dbReference type="EMBL" id="DUZY01000001">
    <property type="protein sequence ID" value="DAD22801.1"/>
    <property type="molecule type" value="Genomic_DNA"/>
</dbReference>
<evidence type="ECO:0000256" key="2">
    <source>
        <dbReference type="ARBA" id="ARBA00022771"/>
    </source>
</evidence>